<proteinExistence type="predicted"/>
<dbReference type="InterPro" id="IPR027379">
    <property type="entry name" value="CLS_N"/>
</dbReference>
<protein>
    <submittedName>
        <fullName evidence="7">Phospholipase D-like protein</fullName>
    </submittedName>
</protein>
<dbReference type="GO" id="GO:0005886">
    <property type="term" value="C:plasma membrane"/>
    <property type="evidence" value="ECO:0007669"/>
    <property type="project" value="UniProtKB-SubCell"/>
</dbReference>
<keyword evidence="8" id="KW-1185">Reference proteome</keyword>
<keyword evidence="4" id="KW-1133">Transmembrane helix</keyword>
<dbReference type="Pfam" id="PF13396">
    <property type="entry name" value="PLDc_N"/>
    <property type="match status" value="1"/>
</dbReference>
<name>A0A562IPU9_9ACTN</name>
<evidence type="ECO:0000256" key="5">
    <source>
        <dbReference type="ARBA" id="ARBA00023136"/>
    </source>
</evidence>
<organism evidence="7 8">
    <name type="scientific">Modestobacter roseus</name>
    <dbReference type="NCBI Taxonomy" id="1181884"/>
    <lineage>
        <taxon>Bacteria</taxon>
        <taxon>Bacillati</taxon>
        <taxon>Actinomycetota</taxon>
        <taxon>Actinomycetes</taxon>
        <taxon>Geodermatophilales</taxon>
        <taxon>Geodermatophilaceae</taxon>
        <taxon>Modestobacter</taxon>
    </lineage>
</organism>
<dbReference type="Proteomes" id="UP000321490">
    <property type="component" value="Unassembled WGS sequence"/>
</dbReference>
<evidence type="ECO:0000259" key="6">
    <source>
        <dbReference type="Pfam" id="PF13396"/>
    </source>
</evidence>
<comment type="subcellular location">
    <subcellularLocation>
        <location evidence="1">Cell membrane</location>
        <topology evidence="1">Multi-pass membrane protein</topology>
    </subcellularLocation>
</comment>
<evidence type="ECO:0000256" key="4">
    <source>
        <dbReference type="ARBA" id="ARBA00022989"/>
    </source>
</evidence>
<evidence type="ECO:0000256" key="3">
    <source>
        <dbReference type="ARBA" id="ARBA00022692"/>
    </source>
</evidence>
<dbReference type="EMBL" id="VLKF01000001">
    <property type="protein sequence ID" value="TWH72932.1"/>
    <property type="molecule type" value="Genomic_DNA"/>
</dbReference>
<evidence type="ECO:0000256" key="1">
    <source>
        <dbReference type="ARBA" id="ARBA00004651"/>
    </source>
</evidence>
<evidence type="ECO:0000313" key="8">
    <source>
        <dbReference type="Proteomes" id="UP000321490"/>
    </source>
</evidence>
<keyword evidence="5" id="KW-0472">Membrane</keyword>
<accession>A0A562IPU9</accession>
<gene>
    <name evidence="7" type="ORF">JD78_01455</name>
</gene>
<keyword evidence="2" id="KW-1003">Cell membrane</keyword>
<evidence type="ECO:0000313" key="7">
    <source>
        <dbReference type="EMBL" id="TWH72932.1"/>
    </source>
</evidence>
<sequence length="114" mass="12619">MTRRAHRSGPTDSRTAFLVDAVRAALPGGGRDRRRGRTRSVRRWRDLTPHQQATLLTLGSVQLSLATTAWADLATRPADQVNGSKARWAAVIAINWVGPLAWFRWGRRPGAPRG</sequence>
<reference evidence="7 8" key="1">
    <citation type="submission" date="2019-07" db="EMBL/GenBank/DDBJ databases">
        <title>R&amp;d 2014.</title>
        <authorList>
            <person name="Klenk H.-P."/>
        </authorList>
    </citation>
    <scope>NUCLEOTIDE SEQUENCE [LARGE SCALE GENOMIC DNA]</scope>
    <source>
        <strain evidence="7 8">DSM 45764</strain>
    </source>
</reference>
<keyword evidence="3" id="KW-0812">Transmembrane</keyword>
<comment type="caution">
    <text evidence="7">The sequence shown here is derived from an EMBL/GenBank/DDBJ whole genome shotgun (WGS) entry which is preliminary data.</text>
</comment>
<feature type="domain" description="Cardiolipin synthase N-terminal" evidence="6">
    <location>
        <begin position="65"/>
        <end position="107"/>
    </location>
</feature>
<evidence type="ECO:0000256" key="2">
    <source>
        <dbReference type="ARBA" id="ARBA00022475"/>
    </source>
</evidence>
<dbReference type="AlphaFoldDB" id="A0A562IPU9"/>